<evidence type="ECO:0000256" key="1">
    <source>
        <dbReference type="SAM" id="SignalP"/>
    </source>
</evidence>
<feature type="signal peptide" evidence="1">
    <location>
        <begin position="1"/>
        <end position="23"/>
    </location>
</feature>
<proteinExistence type="predicted"/>
<keyword evidence="3" id="KW-1185">Reference proteome</keyword>
<gene>
    <name evidence="2" type="ORF">SAMN04488693_105216</name>
</gene>
<reference evidence="2 3" key="1">
    <citation type="submission" date="2016-10" db="EMBL/GenBank/DDBJ databases">
        <authorList>
            <person name="de Groot N.N."/>
        </authorList>
    </citation>
    <scope>NUCLEOTIDE SEQUENCE [LARGE SCALE GENOMIC DNA]</scope>
    <source>
        <strain evidence="2 3">NP_1H</strain>
    </source>
</reference>
<evidence type="ECO:0000313" key="3">
    <source>
        <dbReference type="Proteomes" id="UP000199258"/>
    </source>
</evidence>
<evidence type="ECO:0008006" key="4">
    <source>
        <dbReference type="Google" id="ProtNLM"/>
    </source>
</evidence>
<dbReference type="RefSeq" id="WP_342707436.1">
    <property type="nucleotide sequence ID" value="NZ_FNDT01000005.1"/>
</dbReference>
<sequence>MKKLVALSLLVPFSALLMGCSQIEETAGGIAGDAASQVAGAAAEEVESQVCALVSDGNISAEDAEMLGSLVDAAETAGVPAEITDPLRDIAAAGDEVPAESVESLNEACAPSS</sequence>
<dbReference type="EMBL" id="FNDT01000005">
    <property type="protein sequence ID" value="SDI06370.1"/>
    <property type="molecule type" value="Genomic_DNA"/>
</dbReference>
<evidence type="ECO:0000313" key="2">
    <source>
        <dbReference type="EMBL" id="SDI06370.1"/>
    </source>
</evidence>
<keyword evidence="1" id="KW-0732">Signal</keyword>
<name>A0A1G8HIU2_9MICC</name>
<feature type="chain" id="PRO_5011552013" description="Lipoprotein" evidence="1">
    <location>
        <begin position="24"/>
        <end position="113"/>
    </location>
</feature>
<accession>A0A1G8HIU2</accession>
<dbReference type="AlphaFoldDB" id="A0A1G8HIU2"/>
<dbReference type="PROSITE" id="PS51257">
    <property type="entry name" value="PROKAR_LIPOPROTEIN"/>
    <property type="match status" value="1"/>
</dbReference>
<dbReference type="Proteomes" id="UP000199258">
    <property type="component" value="Unassembled WGS sequence"/>
</dbReference>
<protein>
    <recommendedName>
        <fullName evidence="4">Lipoprotein</fullName>
    </recommendedName>
</protein>
<dbReference type="STRING" id="335973.SAMN04488693_105216"/>
<organism evidence="2 3">
    <name type="scientific">Arthrobacter subterraneus</name>
    <dbReference type="NCBI Taxonomy" id="335973"/>
    <lineage>
        <taxon>Bacteria</taxon>
        <taxon>Bacillati</taxon>
        <taxon>Actinomycetota</taxon>
        <taxon>Actinomycetes</taxon>
        <taxon>Micrococcales</taxon>
        <taxon>Micrococcaceae</taxon>
        <taxon>Arthrobacter</taxon>
    </lineage>
</organism>